<evidence type="ECO:0000313" key="1">
    <source>
        <dbReference type="EMBL" id="ONI58936.1"/>
    </source>
</evidence>
<dbReference type="AlphaFoldDB" id="A0A1V2N7Q6"/>
<accession>A0A1V2N7Q6</accession>
<proteinExistence type="predicted"/>
<comment type="caution">
    <text evidence="1">The sequence shown here is derived from an EMBL/GenBank/DDBJ whole genome shotgun (WGS) entry which is preliminary data.</text>
</comment>
<evidence type="ECO:0000313" key="2">
    <source>
        <dbReference type="Proteomes" id="UP000189542"/>
    </source>
</evidence>
<organism evidence="1 2">
    <name type="scientific">Candidatus Liberibacter solanacearum</name>
    <dbReference type="NCBI Taxonomy" id="556287"/>
    <lineage>
        <taxon>Bacteria</taxon>
        <taxon>Pseudomonadati</taxon>
        <taxon>Pseudomonadota</taxon>
        <taxon>Alphaproteobacteria</taxon>
        <taxon>Hyphomicrobiales</taxon>
        <taxon>Rhizobiaceae</taxon>
        <taxon>Liberibacter</taxon>
    </lineage>
</organism>
<reference evidence="1 2" key="1">
    <citation type="journal article" date="2017" name="PLoS ONE">
        <title>Genomic sequence of 'Candidatus Liberibacter solanacearum' haplotype C and its comparison with haplotype A and B genomes.</title>
        <authorList>
            <person name="Wang J."/>
            <person name="Haapalainen M."/>
            <person name="Schott T."/>
            <person name="Thompson S.M."/>
            <person name="Smith G.R."/>
            <person name="Nissinen A.I."/>
            <person name="Pirhonen M."/>
        </authorList>
    </citation>
    <scope>NUCLEOTIDE SEQUENCE [LARGE SCALE GENOMIC DNA]</scope>
    <source>
        <strain evidence="1 2">FIN111</strain>
    </source>
</reference>
<dbReference type="Proteomes" id="UP000189542">
    <property type="component" value="Unassembled WGS sequence"/>
</dbReference>
<sequence>MREECITAVRKAAGEIKLSDADIAHIESHIREAWEQEGSKHAGFADLSLDKQINRVSVRAKESFFSDSSRLKPYELLASLEGDNQVTQLQHRIAHQATGGGSVEISIRGLKSHIYGKFQDYHKFGTKAFGFKNDTHANTELLLALRGETNVRPEAVKLAKVFHDAMDFLVKEAKEVGLKFHALENYTPQPMDFRKISAISKKDFIDRTLPRLDLSEYQKRGIQDSDSLRSFLGDVYETLASEGRNKVIASKGKVSSYGNSLGGRLRQPRQLHYTPQGLVDAMKDFGSELTVDGMMS</sequence>
<gene>
    <name evidence="1" type="ORF">AYO25_03800</name>
</gene>
<feature type="non-terminal residue" evidence="1">
    <location>
        <position position="296"/>
    </location>
</feature>
<name>A0A1V2N7Q6_9HYPH</name>
<dbReference type="EMBL" id="LVWB01000012">
    <property type="protein sequence ID" value="ONI58936.1"/>
    <property type="molecule type" value="Genomic_DNA"/>
</dbReference>
<protein>
    <submittedName>
        <fullName evidence="1">Uncharacterized protein</fullName>
    </submittedName>
</protein>